<dbReference type="AlphaFoldDB" id="K9TEC4"/>
<reference evidence="2 3" key="1">
    <citation type="submission" date="2012-06" db="EMBL/GenBank/DDBJ databases">
        <title>Finished chromosome of genome of Oscillatoria acuminata PCC 6304.</title>
        <authorList>
            <consortium name="US DOE Joint Genome Institute"/>
            <person name="Gugger M."/>
            <person name="Coursin T."/>
            <person name="Rippka R."/>
            <person name="Tandeau De Marsac N."/>
            <person name="Huntemann M."/>
            <person name="Wei C.-L."/>
            <person name="Han J."/>
            <person name="Detter J.C."/>
            <person name="Han C."/>
            <person name="Tapia R."/>
            <person name="Davenport K."/>
            <person name="Daligault H."/>
            <person name="Erkkila T."/>
            <person name="Gu W."/>
            <person name="Munk A.C.C."/>
            <person name="Teshima H."/>
            <person name="Xu Y."/>
            <person name="Chain P."/>
            <person name="Chen A."/>
            <person name="Krypides N."/>
            <person name="Mavromatis K."/>
            <person name="Markowitz V."/>
            <person name="Szeto E."/>
            <person name="Ivanova N."/>
            <person name="Mikhailova N."/>
            <person name="Ovchinnikova G."/>
            <person name="Pagani I."/>
            <person name="Pati A."/>
            <person name="Goodwin L."/>
            <person name="Peters L."/>
            <person name="Pitluck S."/>
            <person name="Woyke T."/>
            <person name="Kerfeld C."/>
        </authorList>
    </citation>
    <scope>NUCLEOTIDE SEQUENCE [LARGE SCALE GENOMIC DNA]</scope>
    <source>
        <strain evidence="2 3">PCC 6304</strain>
    </source>
</reference>
<keyword evidence="1" id="KW-1133">Transmembrane helix</keyword>
<dbReference type="InParanoid" id="K9TEC4"/>
<organism evidence="2 3">
    <name type="scientific">Oscillatoria acuminata PCC 6304</name>
    <dbReference type="NCBI Taxonomy" id="56110"/>
    <lineage>
        <taxon>Bacteria</taxon>
        <taxon>Bacillati</taxon>
        <taxon>Cyanobacteriota</taxon>
        <taxon>Cyanophyceae</taxon>
        <taxon>Oscillatoriophycideae</taxon>
        <taxon>Oscillatoriales</taxon>
        <taxon>Oscillatoriaceae</taxon>
        <taxon>Oscillatoria</taxon>
    </lineage>
</organism>
<keyword evidence="3" id="KW-1185">Reference proteome</keyword>
<keyword evidence="1" id="KW-0812">Transmembrane</keyword>
<evidence type="ECO:0000256" key="1">
    <source>
        <dbReference type="SAM" id="Phobius"/>
    </source>
</evidence>
<dbReference type="eggNOG" id="ENOG502Z85Z">
    <property type="taxonomic scope" value="Bacteria"/>
</dbReference>
<accession>K9TEC4</accession>
<feature type="transmembrane region" description="Helical" evidence="1">
    <location>
        <begin position="12"/>
        <end position="29"/>
    </location>
</feature>
<feature type="transmembrane region" description="Helical" evidence="1">
    <location>
        <begin position="87"/>
        <end position="106"/>
    </location>
</feature>
<evidence type="ECO:0000313" key="2">
    <source>
        <dbReference type="EMBL" id="AFY80875.1"/>
    </source>
</evidence>
<evidence type="ECO:0000313" key="3">
    <source>
        <dbReference type="Proteomes" id="UP000010367"/>
    </source>
</evidence>
<dbReference type="Proteomes" id="UP000010367">
    <property type="component" value="Chromosome"/>
</dbReference>
<proteinExistence type="predicted"/>
<dbReference type="KEGG" id="oac:Oscil6304_1149"/>
<feature type="transmembrane region" description="Helical" evidence="1">
    <location>
        <begin position="49"/>
        <end position="75"/>
    </location>
</feature>
<dbReference type="HOGENOM" id="CLU_1702489_0_0_3"/>
<protein>
    <submittedName>
        <fullName evidence="2">Uncharacterized protein</fullName>
    </submittedName>
</protein>
<dbReference type="EMBL" id="CP003607">
    <property type="protein sequence ID" value="AFY80875.1"/>
    <property type="molecule type" value="Genomic_DNA"/>
</dbReference>
<keyword evidence="1" id="KW-0472">Membrane</keyword>
<name>K9TEC4_9CYAN</name>
<dbReference type="STRING" id="56110.Oscil6304_1149"/>
<feature type="transmembrane region" description="Helical" evidence="1">
    <location>
        <begin position="112"/>
        <end position="132"/>
    </location>
</feature>
<sequence length="154" mass="17479">MILRGLLEQFVTDPIAYIIPIAAAVLYFAQVEPTLQPPENKELRHWIRVLAIGSISFTALITTHWLVSGIVSLLIGMAGLTLRIRAFLYVATVTFLLNAIYQLIILNALYPFLRWVIGLFVGIGCIWIAATVETRREQLVTILQNWRVELDSWD</sequence>
<gene>
    <name evidence="2" type="ORF">Oscil6304_1149</name>
</gene>